<evidence type="ECO:0000256" key="1">
    <source>
        <dbReference type="ARBA" id="ARBA00022729"/>
    </source>
</evidence>
<dbReference type="EMBL" id="BQNJ01000001">
    <property type="protein sequence ID" value="GKH00453.1"/>
    <property type="molecule type" value="Genomic_DNA"/>
</dbReference>
<evidence type="ECO:0000256" key="2">
    <source>
        <dbReference type="SAM" id="MobiDB-lite"/>
    </source>
</evidence>
<evidence type="ECO:0000313" key="4">
    <source>
        <dbReference type="EMBL" id="GKH00453.1"/>
    </source>
</evidence>
<feature type="chain" id="PRO_5041338794" evidence="3">
    <location>
        <begin position="24"/>
        <end position="471"/>
    </location>
</feature>
<keyword evidence="1 3" id="KW-0732">Signal</keyword>
<name>A0AA37JFU0_9FIRM</name>
<protein>
    <submittedName>
        <fullName evidence="4">Sugar-binding protein</fullName>
    </submittedName>
</protein>
<dbReference type="RefSeq" id="WP_118040407.1">
    <property type="nucleotide sequence ID" value="NZ_BQNJ01000001.1"/>
</dbReference>
<dbReference type="PANTHER" id="PTHR43649:SF33">
    <property type="entry name" value="POLYGALACTURONAN_RHAMNOGALACTURONAN-BINDING PROTEIN YTCQ"/>
    <property type="match status" value="1"/>
</dbReference>
<feature type="signal peptide" evidence="3">
    <location>
        <begin position="1"/>
        <end position="23"/>
    </location>
</feature>
<organism evidence="4 5">
    <name type="scientific">Hungatella hathewayi</name>
    <dbReference type="NCBI Taxonomy" id="154046"/>
    <lineage>
        <taxon>Bacteria</taxon>
        <taxon>Bacillati</taxon>
        <taxon>Bacillota</taxon>
        <taxon>Clostridia</taxon>
        <taxon>Lachnospirales</taxon>
        <taxon>Lachnospiraceae</taxon>
        <taxon>Hungatella</taxon>
    </lineage>
</organism>
<feature type="region of interest" description="Disordered" evidence="2">
    <location>
        <begin position="28"/>
        <end position="52"/>
    </location>
</feature>
<dbReference type="Gene3D" id="3.40.190.10">
    <property type="entry name" value="Periplasmic binding protein-like II"/>
    <property type="match status" value="1"/>
</dbReference>
<gene>
    <name evidence="4" type="ORF">CE91St55_24340</name>
</gene>
<reference evidence="4" key="1">
    <citation type="submission" date="2022-01" db="EMBL/GenBank/DDBJ databases">
        <title>Novel bile acid biosynthetic pathways are enriched in the microbiome of centenarians.</title>
        <authorList>
            <person name="Sato Y."/>
            <person name="Atarashi K."/>
            <person name="Plichta R.D."/>
            <person name="Arai Y."/>
            <person name="Sasajima S."/>
            <person name="Kearney M.S."/>
            <person name="Suda W."/>
            <person name="Takeshita K."/>
            <person name="Sasaki T."/>
            <person name="Okamoto S."/>
            <person name="Skelly N.A."/>
            <person name="Okamura Y."/>
            <person name="Vlamakis H."/>
            <person name="Li Y."/>
            <person name="Tanoue T."/>
            <person name="Takei H."/>
            <person name="Nittono H."/>
            <person name="Narushima S."/>
            <person name="Irie J."/>
            <person name="Itoh H."/>
            <person name="Moriya K."/>
            <person name="Sugiura Y."/>
            <person name="Suematsu M."/>
            <person name="Moritoki N."/>
            <person name="Shibata S."/>
            <person name="Littman R.D."/>
            <person name="Fischbach A.M."/>
            <person name="Uwamino Y."/>
            <person name="Inoue T."/>
            <person name="Honda A."/>
            <person name="Hattori M."/>
            <person name="Murai T."/>
            <person name="Xavier J.R."/>
            <person name="Hirose N."/>
            <person name="Honda K."/>
        </authorList>
    </citation>
    <scope>NUCLEOTIDE SEQUENCE</scope>
    <source>
        <strain evidence="4">CE91-St55</strain>
    </source>
</reference>
<dbReference type="Proteomes" id="UP001055091">
    <property type="component" value="Unassembled WGS sequence"/>
</dbReference>
<comment type="caution">
    <text evidence="4">The sequence shown here is derived from an EMBL/GenBank/DDBJ whole genome shotgun (WGS) entry which is preliminary data.</text>
</comment>
<dbReference type="AlphaFoldDB" id="A0AA37JFU0"/>
<sequence length="471" mass="52904">MKKNMEKLTAVFMAAVMAASLLSGCGSKKETAPASVPDQTQGEVKESQAEGTDSEGKTLRIYCWNEEFQARFNDIYADKLPADVKVEWVITPTQNNAYQDKLDQDLPNNEKVDADDRIDLFTVEADYILKYVDSDVTLDVRGDIGLTDEDLKNQYSYTQEIATDQSGKLKAVSWEADPGVFVYRRSIAKEVLGTDDPDKVQEAISDWNKFEEVAGKMKEKGYKMLSGYDDAYRVFSNNVSAPWVNANEEVVIDPMIDQWIDQTKDFTDKGYNNKTQLWSTDWNTDQGPAGKVFGFFYSTWGVNFTLLGNALETPLAEGGKKEAGNGIFGDYAICYGPASYYWGGTWICAARGTDNAELVKDIMYTMTCDSESMKKLTYDFEDFTNNQQAMQEISDSGYTSDFLGGQNHIELFLKVAPNVSMKNVTAYDQGITESFQTAMADYFNGQVTKEQAVDNFYTSVIEKYPNLKRPQ</sequence>
<dbReference type="InterPro" id="IPR050490">
    <property type="entry name" value="Bact_solute-bd_prot1"/>
</dbReference>
<dbReference type="SUPFAM" id="SSF53850">
    <property type="entry name" value="Periplasmic binding protein-like II"/>
    <property type="match status" value="1"/>
</dbReference>
<proteinExistence type="predicted"/>
<evidence type="ECO:0000313" key="5">
    <source>
        <dbReference type="Proteomes" id="UP001055091"/>
    </source>
</evidence>
<feature type="compositionally biased region" description="Basic and acidic residues" evidence="2">
    <location>
        <begin position="43"/>
        <end position="52"/>
    </location>
</feature>
<dbReference type="PROSITE" id="PS51257">
    <property type="entry name" value="PROKAR_LIPOPROTEIN"/>
    <property type="match status" value="1"/>
</dbReference>
<accession>A0AA37JFU0</accession>
<evidence type="ECO:0000256" key="3">
    <source>
        <dbReference type="SAM" id="SignalP"/>
    </source>
</evidence>
<dbReference type="PANTHER" id="PTHR43649">
    <property type="entry name" value="ARABINOSE-BINDING PROTEIN-RELATED"/>
    <property type="match status" value="1"/>
</dbReference>